<dbReference type="PANTHER" id="PTHR31286:SF99">
    <property type="entry name" value="DUF4283 DOMAIN-CONTAINING PROTEIN"/>
    <property type="match status" value="1"/>
</dbReference>
<dbReference type="InterPro" id="IPR040256">
    <property type="entry name" value="At4g02000-like"/>
</dbReference>
<dbReference type="PANTHER" id="PTHR31286">
    <property type="entry name" value="GLYCINE-RICH CELL WALL STRUCTURAL PROTEIN 1.8-LIKE"/>
    <property type="match status" value="1"/>
</dbReference>
<proteinExistence type="predicted"/>
<gene>
    <name evidence="3" type="ORF">KFK09_026487</name>
</gene>
<dbReference type="EMBL" id="JAGYWB010000018">
    <property type="protein sequence ID" value="KAI0492218.1"/>
    <property type="molecule type" value="Genomic_DNA"/>
</dbReference>
<name>A0A8T3A7X5_DENNO</name>
<sequence>MVVPDRRQRIAGGNLSSDLPRNGPFKSSDQNLSKICIDPNEQVSVRKSSNLVINEGFRPPLRLDPLVEGKGKGVLEDQNDGVKDNVKKPDSIGNLIIDSTSSSNVVLKVNKFTGMQDSDVLDRVNKNLSVSFEKEDEIAVSMSEDGMAMKLNLEKELANALILKKSLVIKVLGQNIPFSIYSQELRRQLSKFGSFHLTTLVNSWILCSFTNIESMEEVLSGGPWYIWNHIIGMDRWTSSFSMESLKGITSPVWIGFSDLPLSYWDEENIPKIASMIGVPMLLDGNSFKWGNREYARYCVRIDLERKLPKGVWIEGLHWRSFQKVEYEKLTSLCYQCGRVGRNKVICPEFNNVPVKETCE</sequence>
<accession>A0A8T3A7X5</accession>
<dbReference type="AlphaFoldDB" id="A0A8T3A7X5"/>
<dbReference type="InterPro" id="IPR025558">
    <property type="entry name" value="DUF4283"/>
</dbReference>
<dbReference type="Proteomes" id="UP000829196">
    <property type="component" value="Unassembled WGS sequence"/>
</dbReference>
<feature type="region of interest" description="Disordered" evidence="1">
    <location>
        <begin position="1"/>
        <end position="31"/>
    </location>
</feature>
<organism evidence="3 4">
    <name type="scientific">Dendrobium nobile</name>
    <name type="common">Orchid</name>
    <dbReference type="NCBI Taxonomy" id="94219"/>
    <lineage>
        <taxon>Eukaryota</taxon>
        <taxon>Viridiplantae</taxon>
        <taxon>Streptophyta</taxon>
        <taxon>Embryophyta</taxon>
        <taxon>Tracheophyta</taxon>
        <taxon>Spermatophyta</taxon>
        <taxon>Magnoliopsida</taxon>
        <taxon>Liliopsida</taxon>
        <taxon>Asparagales</taxon>
        <taxon>Orchidaceae</taxon>
        <taxon>Epidendroideae</taxon>
        <taxon>Malaxideae</taxon>
        <taxon>Dendrobiinae</taxon>
        <taxon>Dendrobium</taxon>
    </lineage>
</organism>
<evidence type="ECO:0000259" key="2">
    <source>
        <dbReference type="Pfam" id="PF14111"/>
    </source>
</evidence>
<comment type="caution">
    <text evidence="3">The sequence shown here is derived from an EMBL/GenBank/DDBJ whole genome shotgun (WGS) entry which is preliminary data.</text>
</comment>
<evidence type="ECO:0000313" key="3">
    <source>
        <dbReference type="EMBL" id="KAI0492218.1"/>
    </source>
</evidence>
<evidence type="ECO:0000313" key="4">
    <source>
        <dbReference type="Proteomes" id="UP000829196"/>
    </source>
</evidence>
<reference evidence="3" key="1">
    <citation type="journal article" date="2022" name="Front. Genet.">
        <title>Chromosome-Scale Assembly of the Dendrobium nobile Genome Provides Insights Into the Molecular Mechanism of the Biosynthesis of the Medicinal Active Ingredient of Dendrobium.</title>
        <authorList>
            <person name="Xu Q."/>
            <person name="Niu S.-C."/>
            <person name="Li K.-L."/>
            <person name="Zheng P.-J."/>
            <person name="Zhang X.-J."/>
            <person name="Jia Y."/>
            <person name="Liu Y."/>
            <person name="Niu Y.-X."/>
            <person name="Yu L.-H."/>
            <person name="Chen D.-F."/>
            <person name="Zhang G.-Q."/>
        </authorList>
    </citation>
    <scope>NUCLEOTIDE SEQUENCE</scope>
    <source>
        <tissue evidence="3">Leaf</tissue>
    </source>
</reference>
<evidence type="ECO:0000256" key="1">
    <source>
        <dbReference type="SAM" id="MobiDB-lite"/>
    </source>
</evidence>
<dbReference type="Pfam" id="PF14111">
    <property type="entry name" value="DUF4283"/>
    <property type="match status" value="1"/>
</dbReference>
<feature type="compositionally biased region" description="Polar residues" evidence="1">
    <location>
        <begin position="14"/>
        <end position="31"/>
    </location>
</feature>
<feature type="domain" description="DUF4283" evidence="2">
    <location>
        <begin position="163"/>
        <end position="243"/>
    </location>
</feature>
<protein>
    <recommendedName>
        <fullName evidence="2">DUF4283 domain-containing protein</fullName>
    </recommendedName>
</protein>
<keyword evidence="4" id="KW-1185">Reference proteome</keyword>
<dbReference type="OrthoDB" id="1096772at2759"/>